<evidence type="ECO:0000259" key="6">
    <source>
        <dbReference type="Pfam" id="PF03151"/>
    </source>
</evidence>
<keyword evidence="4 5" id="KW-0472">Membrane</keyword>
<dbReference type="SUPFAM" id="SSF103481">
    <property type="entry name" value="Multidrug resistance efflux transporter EmrE"/>
    <property type="match status" value="2"/>
</dbReference>
<feature type="transmembrane region" description="Helical" evidence="5">
    <location>
        <begin position="172"/>
        <end position="190"/>
    </location>
</feature>
<feature type="transmembrane region" description="Helical" evidence="5">
    <location>
        <begin position="116"/>
        <end position="135"/>
    </location>
</feature>
<evidence type="ECO:0000256" key="3">
    <source>
        <dbReference type="ARBA" id="ARBA00022989"/>
    </source>
</evidence>
<evidence type="ECO:0000313" key="7">
    <source>
        <dbReference type="EMBL" id="KAA8499817.1"/>
    </source>
</evidence>
<feature type="transmembrane region" description="Helical" evidence="5">
    <location>
        <begin position="196"/>
        <end position="214"/>
    </location>
</feature>
<keyword evidence="8" id="KW-1185">Reference proteome</keyword>
<evidence type="ECO:0000256" key="2">
    <source>
        <dbReference type="ARBA" id="ARBA00022692"/>
    </source>
</evidence>
<dbReference type="OMA" id="HNWINIS"/>
<comment type="caution">
    <text evidence="7">The sequence shown here is derived from an EMBL/GenBank/DDBJ whole genome shotgun (WGS) entry which is preliminary data.</text>
</comment>
<organism evidence="7 8">
    <name type="scientific">Porphyridium purpureum</name>
    <name type="common">Red alga</name>
    <name type="synonym">Porphyridium cruentum</name>
    <dbReference type="NCBI Taxonomy" id="35688"/>
    <lineage>
        <taxon>Eukaryota</taxon>
        <taxon>Rhodophyta</taxon>
        <taxon>Bangiophyceae</taxon>
        <taxon>Porphyridiales</taxon>
        <taxon>Porphyridiaceae</taxon>
        <taxon>Porphyridium</taxon>
    </lineage>
</organism>
<name>A0A5J4ZAZ3_PORPP</name>
<keyword evidence="3 5" id="KW-1133">Transmembrane helix</keyword>
<feature type="transmembrane region" description="Helical" evidence="5">
    <location>
        <begin position="320"/>
        <end position="337"/>
    </location>
</feature>
<evidence type="ECO:0000313" key="8">
    <source>
        <dbReference type="Proteomes" id="UP000324585"/>
    </source>
</evidence>
<protein>
    <submittedName>
        <fullName evidence="7">GDP-mannose transporter</fullName>
    </submittedName>
</protein>
<feature type="domain" description="Sugar phosphate transporter" evidence="6">
    <location>
        <begin position="117"/>
        <end position="335"/>
    </location>
</feature>
<feature type="transmembrane region" description="Helical" evidence="5">
    <location>
        <begin position="235"/>
        <end position="255"/>
    </location>
</feature>
<gene>
    <name evidence="7" type="ORF">FVE85_7402</name>
</gene>
<dbReference type="GO" id="GO:0016020">
    <property type="term" value="C:membrane"/>
    <property type="evidence" value="ECO:0007669"/>
    <property type="project" value="UniProtKB-SubCell"/>
</dbReference>
<keyword evidence="2 5" id="KW-0812">Transmembrane</keyword>
<feature type="transmembrane region" description="Helical" evidence="5">
    <location>
        <begin position="267"/>
        <end position="287"/>
    </location>
</feature>
<dbReference type="InterPro" id="IPR037185">
    <property type="entry name" value="EmrE-like"/>
</dbReference>
<evidence type="ECO:0000256" key="5">
    <source>
        <dbReference type="SAM" id="Phobius"/>
    </source>
</evidence>
<accession>A0A5J4ZAZ3</accession>
<dbReference type="Pfam" id="PF03151">
    <property type="entry name" value="TPT"/>
    <property type="match status" value="1"/>
</dbReference>
<proteinExistence type="predicted"/>
<dbReference type="EMBL" id="VRMN01000001">
    <property type="protein sequence ID" value="KAA8499817.1"/>
    <property type="molecule type" value="Genomic_DNA"/>
</dbReference>
<dbReference type="InterPro" id="IPR050186">
    <property type="entry name" value="TPT_transporter"/>
</dbReference>
<reference evidence="8" key="1">
    <citation type="journal article" date="2019" name="Nat. Commun.">
        <title>Expansion of phycobilisome linker gene families in mesophilic red algae.</title>
        <authorList>
            <person name="Lee J."/>
            <person name="Kim D."/>
            <person name="Bhattacharya D."/>
            <person name="Yoon H.S."/>
        </authorList>
    </citation>
    <scope>NUCLEOTIDE SEQUENCE [LARGE SCALE GENOMIC DNA]</scope>
    <source>
        <strain evidence="8">CCMP 1328</strain>
    </source>
</reference>
<dbReference type="Proteomes" id="UP000324585">
    <property type="component" value="Unassembled WGS sequence"/>
</dbReference>
<dbReference type="AlphaFoldDB" id="A0A5J4ZAZ3"/>
<feature type="transmembrane region" description="Helical" evidence="5">
    <location>
        <begin position="37"/>
        <end position="58"/>
    </location>
</feature>
<evidence type="ECO:0000256" key="1">
    <source>
        <dbReference type="ARBA" id="ARBA00004141"/>
    </source>
</evidence>
<sequence>MHQHGLVWASVCYSVSNTGITLLNKALFSQREFDFPWFTLAAQNIIAILLVIFARVVVGTQHRIKVKRQRGRDVSGLVHDIPLPGSASVVVSDPEMQAAISQFLHHPWHNWINISLCRQIAVPIVFFVLFIFSNAQSLKYLSLPVLTCFKSLAPIFTTLIERTVFGDIFGTDVYVSMLLVVLSTIVTFAYDIEFSPWGYIWALLNVSANVAYLVSLRVCLSDDFSSFEKAFHSNLLSLVAIVPLSFISGELPGAFSALANETASYKLGFFFSGAMTLALVTSSFWVLSSSNGATLSFLGGLNKIPVVFLGYFLFGAHVSMQGWIGIGLGILAGIFFIQKKTLHKIRRSPAPVRMGLMGFSFTHSPKISMHATEMDMEALQPSPKNIHMNGVISHIHHSKDGSLKLEPSLHESQIRPGSV</sequence>
<evidence type="ECO:0000256" key="4">
    <source>
        <dbReference type="ARBA" id="ARBA00023136"/>
    </source>
</evidence>
<dbReference type="PANTHER" id="PTHR11132">
    <property type="entry name" value="SOLUTE CARRIER FAMILY 35"/>
    <property type="match status" value="1"/>
</dbReference>
<dbReference type="InterPro" id="IPR004853">
    <property type="entry name" value="Sugar_P_trans_dom"/>
</dbReference>
<comment type="subcellular location">
    <subcellularLocation>
        <location evidence="1">Membrane</location>
        <topology evidence="1">Multi-pass membrane protein</topology>
    </subcellularLocation>
</comment>
<dbReference type="OrthoDB" id="417037at2759"/>